<dbReference type="Gene3D" id="2.60.40.10">
    <property type="entry name" value="Immunoglobulins"/>
    <property type="match status" value="1"/>
</dbReference>
<dbReference type="Pfam" id="PF00801">
    <property type="entry name" value="PKD"/>
    <property type="match status" value="1"/>
</dbReference>
<keyword evidence="1 4" id="KW-0732">Signal</keyword>
<dbReference type="SUPFAM" id="SSF49299">
    <property type="entry name" value="PKD domain"/>
    <property type="match status" value="2"/>
</dbReference>
<keyword evidence="2" id="KW-0325">Glycoprotein</keyword>
<dbReference type="EMBL" id="BAAFST010000005">
    <property type="protein sequence ID" value="GAB1290459.1"/>
    <property type="molecule type" value="Genomic_DNA"/>
</dbReference>
<evidence type="ECO:0000256" key="1">
    <source>
        <dbReference type="ARBA" id="ARBA00022729"/>
    </source>
</evidence>
<keyword evidence="3" id="KW-0472">Membrane</keyword>
<comment type="caution">
    <text evidence="6">The sequence shown here is derived from an EMBL/GenBank/DDBJ whole genome shotgun (WGS) entry which is preliminary data.</text>
</comment>
<protein>
    <submittedName>
        <fullName evidence="6">Transmembrane protein 130</fullName>
    </submittedName>
</protein>
<feature type="signal peptide" evidence="4">
    <location>
        <begin position="1"/>
        <end position="26"/>
    </location>
</feature>
<dbReference type="CDD" id="cd00146">
    <property type="entry name" value="PKD"/>
    <property type="match status" value="1"/>
</dbReference>
<reference evidence="6 7" key="1">
    <citation type="submission" date="2024-08" db="EMBL/GenBank/DDBJ databases">
        <title>The draft genome of Apodemus speciosus.</title>
        <authorList>
            <person name="Nabeshima K."/>
            <person name="Suzuki S."/>
            <person name="Onuma M."/>
        </authorList>
    </citation>
    <scope>NUCLEOTIDE SEQUENCE [LARGE SCALE GENOMIC DNA]</scope>
    <source>
        <strain evidence="6">IB14-021</strain>
    </source>
</reference>
<evidence type="ECO:0000256" key="3">
    <source>
        <dbReference type="SAM" id="Phobius"/>
    </source>
</evidence>
<dbReference type="InterPro" id="IPR046846">
    <property type="entry name" value="PKAT_KLD"/>
</dbReference>
<dbReference type="InterPro" id="IPR000601">
    <property type="entry name" value="PKD_dom"/>
</dbReference>
<accession>A0ABQ0ETV5</accession>
<name>A0ABQ0ETV5_APOSI</name>
<dbReference type="PANTHER" id="PTHR11861:SF10">
    <property type="entry name" value="TRANSMEMBRANE PROTEIN 130"/>
    <property type="match status" value="1"/>
</dbReference>
<sequence length="482" mass="53697">MAKATDVWSDLVLVFCLACLLPLGPARVAAGLYNLSLTTDGPATVGTEVTISASLVVKDNGSLPLPADAHLYRFHWIHTPLTLTAKTEKNLTSTIRVVGSVPGDFPVSVWVTDVDCWMCKPLARSTLLLPIKGLPCVALAVLKFTPLARLVSELTEIHLPLPPKCQDQRTWGLNSYRQPRWKSLVGDIVVTQNTSLSWPNSYITKRSLRLSFLLHDPSDFFKSASFFYRWDFGDGTLLITDNSVVYYNYSNPGTFTVKVRVVAEWEQIKPDTTKATMQKAGDFSASLNLRESLQGIQILGPTLLQTFQKLTMNLNFFGSPPLHVCWGLKPQCLPLEDRECHAVLVTRTSFNLTHVFQDPGDYCFIFRAENAISKAHQYHRIQVWPSKSFSVAGIKGFQPFVFAFPCATLITVLLVFLMYMTVRSAATQKDITESPGTTGLKCCCQVCCGSLFLDSPSEYLEIVRENHGLLPPLYKPVKTYNV</sequence>
<evidence type="ECO:0000256" key="4">
    <source>
        <dbReference type="SAM" id="SignalP"/>
    </source>
</evidence>
<dbReference type="InterPro" id="IPR035986">
    <property type="entry name" value="PKD_dom_sf"/>
</dbReference>
<gene>
    <name evidence="6" type="ORF">APTSU1_000568900</name>
</gene>
<dbReference type="PANTHER" id="PTHR11861">
    <property type="entry name" value="MELANOCYTE PROTEIN PMEL 17-RELATED"/>
    <property type="match status" value="1"/>
</dbReference>
<keyword evidence="7" id="KW-1185">Reference proteome</keyword>
<dbReference type="InterPro" id="IPR045219">
    <property type="entry name" value="PKAT"/>
</dbReference>
<proteinExistence type="predicted"/>
<keyword evidence="3" id="KW-1133">Transmembrane helix</keyword>
<feature type="chain" id="PRO_5045746636" evidence="4">
    <location>
        <begin position="27"/>
        <end position="482"/>
    </location>
</feature>
<evidence type="ECO:0000256" key="2">
    <source>
        <dbReference type="ARBA" id="ARBA00023180"/>
    </source>
</evidence>
<dbReference type="PROSITE" id="PS50093">
    <property type="entry name" value="PKD"/>
    <property type="match status" value="1"/>
</dbReference>
<feature type="transmembrane region" description="Helical" evidence="3">
    <location>
        <begin position="400"/>
        <end position="419"/>
    </location>
</feature>
<evidence type="ECO:0000313" key="7">
    <source>
        <dbReference type="Proteomes" id="UP001623349"/>
    </source>
</evidence>
<dbReference type="InterPro" id="IPR013783">
    <property type="entry name" value="Ig-like_fold"/>
</dbReference>
<evidence type="ECO:0000313" key="6">
    <source>
        <dbReference type="EMBL" id="GAB1290459.1"/>
    </source>
</evidence>
<keyword evidence="3 6" id="KW-0812">Transmembrane</keyword>
<organism evidence="6 7">
    <name type="scientific">Apodemus speciosus</name>
    <name type="common">Large Japanese field mouse</name>
    <dbReference type="NCBI Taxonomy" id="105296"/>
    <lineage>
        <taxon>Eukaryota</taxon>
        <taxon>Metazoa</taxon>
        <taxon>Chordata</taxon>
        <taxon>Craniata</taxon>
        <taxon>Vertebrata</taxon>
        <taxon>Euteleostomi</taxon>
        <taxon>Mammalia</taxon>
        <taxon>Eutheria</taxon>
        <taxon>Euarchontoglires</taxon>
        <taxon>Glires</taxon>
        <taxon>Rodentia</taxon>
        <taxon>Myomorpha</taxon>
        <taxon>Muroidea</taxon>
        <taxon>Muridae</taxon>
        <taxon>Murinae</taxon>
        <taxon>Apodemus</taxon>
    </lineage>
</organism>
<feature type="domain" description="PKD" evidence="5">
    <location>
        <begin position="228"/>
        <end position="261"/>
    </location>
</feature>
<evidence type="ECO:0000259" key="5">
    <source>
        <dbReference type="PROSITE" id="PS50093"/>
    </source>
</evidence>
<dbReference type="Pfam" id="PF20433">
    <property type="entry name" value="PKAT_KLD"/>
    <property type="match status" value="1"/>
</dbReference>
<dbReference type="Proteomes" id="UP001623349">
    <property type="component" value="Unassembled WGS sequence"/>
</dbReference>